<evidence type="ECO:0000256" key="1">
    <source>
        <dbReference type="ARBA" id="ARBA00008579"/>
    </source>
</evidence>
<organism evidence="4 5">
    <name type="scientific">Cronobacter phage CR9</name>
    <dbReference type="NCBI Taxonomy" id="1162290"/>
    <lineage>
        <taxon>Viruses</taxon>
        <taxon>Duplodnaviria</taxon>
        <taxon>Heunggongvirae</taxon>
        <taxon>Uroviricota</taxon>
        <taxon>Caudoviricetes</taxon>
        <taxon>Vequintavirinae</taxon>
        <taxon>Certrevirus</taxon>
        <taxon>Certrevirus CR9</taxon>
    </lineage>
</organism>
<evidence type="ECO:0000313" key="5">
    <source>
        <dbReference type="Proteomes" id="UP000011829"/>
    </source>
</evidence>
<proteinExistence type="inferred from homology"/>
<dbReference type="InterPro" id="IPR003458">
    <property type="entry name" value="Phage_T4_Gp38_tail_assem"/>
</dbReference>
<sequence>MRMNNIRPYDPEEKSFGEGIQYLCDDKGRDFYQTRSKFTKKYVVLFDSFGVVRCATESKNLVFTQPHGLSIVDINVLPEGFNLFDKTWIYDGKKLYQVDVDPSVPTSVRKEEAYKKLNYLIVPLQDAVDLGDATDEEVEKYNALRKLRIKLNRISDDTPAGDVDWSEFTTA</sequence>
<dbReference type="Pfam" id="PF02413">
    <property type="entry name" value="Caudo_TAP"/>
    <property type="match status" value="1"/>
</dbReference>
<dbReference type="KEGG" id="vg:18562870"/>
<evidence type="ECO:0000256" key="2">
    <source>
        <dbReference type="ARBA" id="ARBA00022465"/>
    </source>
</evidence>
<dbReference type="GO" id="GO:0098004">
    <property type="term" value="P:virus tail fiber assembly"/>
    <property type="evidence" value="ECO:0007669"/>
    <property type="project" value="UniProtKB-KW"/>
</dbReference>
<dbReference type="EMBL" id="JQ691611">
    <property type="protein sequence ID" value="AFH20912.1"/>
    <property type="molecule type" value="Genomic_DNA"/>
</dbReference>
<dbReference type="RefSeq" id="YP_009014990.1">
    <property type="nucleotide sequence ID" value="NC_023717.1"/>
</dbReference>
<reference evidence="4 5" key="1">
    <citation type="submission" date="2012-02" db="EMBL/GenBank/DDBJ databases">
        <title>Complete Genome Sequence of Cronobacter sakazakii Bacteriophage CR9.</title>
        <authorList>
            <person name="Shin H."/>
            <person name="Lee J.-H."/>
            <person name="Kim Y."/>
            <person name="Ryu S."/>
        </authorList>
    </citation>
    <scope>NUCLEOTIDE SEQUENCE [LARGE SCALE GENOMIC DNA]</scope>
</reference>
<dbReference type="GeneID" id="18562870"/>
<keyword evidence="3" id="KW-1246">Viral tail fiber assembly</keyword>
<dbReference type="Proteomes" id="UP000011829">
    <property type="component" value="Segment"/>
</dbReference>
<keyword evidence="2" id="KW-1188">Viral release from host cell</keyword>
<evidence type="ECO:0000313" key="4">
    <source>
        <dbReference type="EMBL" id="AFH20912.1"/>
    </source>
</evidence>
<dbReference type="OrthoDB" id="15933at10239"/>
<name>M1F179_9CAUD</name>
<gene>
    <name evidence="4" type="ORF">CR9_028</name>
</gene>
<accession>M1F179</accession>
<comment type="similarity">
    <text evidence="1">Belongs to the tfa family.</text>
</comment>
<evidence type="ECO:0000256" key="3">
    <source>
        <dbReference type="ARBA" id="ARBA00023138"/>
    </source>
</evidence>
<keyword evidence="2" id="KW-1245">Viral tail assembly</keyword>
<keyword evidence="5" id="KW-1185">Reference proteome</keyword>
<protein>
    <submittedName>
        <fullName evidence="4">Putative tail fiber assembly protein</fullName>
    </submittedName>
</protein>